<reference evidence="1 2" key="1">
    <citation type="submission" date="2019-06" db="EMBL/GenBank/DDBJ databases">
        <title>Draft genome of Aliikangiella marina GYP-15.</title>
        <authorList>
            <person name="Wang G."/>
        </authorList>
    </citation>
    <scope>NUCLEOTIDE SEQUENCE [LARGE SCALE GENOMIC DNA]</scope>
    <source>
        <strain evidence="1 2">GYP-15</strain>
    </source>
</reference>
<dbReference type="OrthoDB" id="4538899at2"/>
<protein>
    <submittedName>
        <fullName evidence="1">Uncharacterized protein</fullName>
    </submittedName>
</protein>
<comment type="caution">
    <text evidence="1">The sequence shown here is derived from an EMBL/GenBank/DDBJ whole genome shotgun (WGS) entry which is preliminary data.</text>
</comment>
<evidence type="ECO:0000313" key="2">
    <source>
        <dbReference type="Proteomes" id="UP000317839"/>
    </source>
</evidence>
<evidence type="ECO:0000313" key="1">
    <source>
        <dbReference type="EMBL" id="TQV77175.1"/>
    </source>
</evidence>
<name>A0A545TIX8_9GAMM</name>
<proteinExistence type="predicted"/>
<keyword evidence="2" id="KW-1185">Reference proteome</keyword>
<dbReference type="EMBL" id="VIKR01000001">
    <property type="protein sequence ID" value="TQV77175.1"/>
    <property type="molecule type" value="Genomic_DNA"/>
</dbReference>
<gene>
    <name evidence="1" type="ORF">FLL45_04300</name>
</gene>
<sequence length="296" mass="33666">MIIALGGDNSNGEKDPFWLVPPNALDEQLFKAELTQVKIENLQILSFLTALSASFRINHPIELIHGNDPPDKFVRIDKREIGVELTEAAITDVRRDLAQARYLGRLLLNKLNENLTEYPHLDKKIVSLSVNQEQPAGQREKTVDDICELLKTDQGYVGENVDFSKGFPKVYPNSNGFYGSVDQISVQVHLKQQQQEPGIQVSSSTQTEIRLSQIDELLEERVNEKDKSCNEILIISCGLPDKKGYSCPLDTFMFGLIEEHLSNFCFSPSHLKLICLHNFQRNKVVELYRNKDFTDF</sequence>
<dbReference type="AlphaFoldDB" id="A0A545TIX8"/>
<dbReference type="Proteomes" id="UP000317839">
    <property type="component" value="Unassembled WGS sequence"/>
</dbReference>
<dbReference type="RefSeq" id="WP_142888535.1">
    <property type="nucleotide sequence ID" value="NZ_VIKR01000001.1"/>
</dbReference>
<accession>A0A545TIX8</accession>
<organism evidence="1 2">
    <name type="scientific">Aliikangiella marina</name>
    <dbReference type="NCBI Taxonomy" id="1712262"/>
    <lineage>
        <taxon>Bacteria</taxon>
        <taxon>Pseudomonadati</taxon>
        <taxon>Pseudomonadota</taxon>
        <taxon>Gammaproteobacteria</taxon>
        <taxon>Oceanospirillales</taxon>
        <taxon>Pleioneaceae</taxon>
        <taxon>Aliikangiella</taxon>
    </lineage>
</organism>